<reference evidence="3" key="2">
    <citation type="journal article" date="2023" name="IMA Fungus">
        <title>Comparative genomic study of the Penicillium genus elucidates a diverse pangenome and 15 lateral gene transfer events.</title>
        <authorList>
            <person name="Petersen C."/>
            <person name="Sorensen T."/>
            <person name="Nielsen M.R."/>
            <person name="Sondergaard T.E."/>
            <person name="Sorensen J.L."/>
            <person name="Fitzpatrick D.A."/>
            <person name="Frisvad J.C."/>
            <person name="Nielsen K.L."/>
        </authorList>
    </citation>
    <scope>NUCLEOTIDE SEQUENCE</scope>
    <source>
        <strain evidence="3">IBT 29495</strain>
    </source>
</reference>
<dbReference type="EMBL" id="JAPWDS010000003">
    <property type="protein sequence ID" value="KAJ5504194.1"/>
    <property type="molecule type" value="Genomic_DNA"/>
</dbReference>
<dbReference type="AlphaFoldDB" id="A0A9W9XVY4"/>
<keyword evidence="2" id="KW-0472">Membrane</keyword>
<feature type="compositionally biased region" description="Low complexity" evidence="1">
    <location>
        <begin position="158"/>
        <end position="169"/>
    </location>
</feature>
<gene>
    <name evidence="3" type="ORF">N7463_007068</name>
</gene>
<keyword evidence="2" id="KW-1133">Transmembrane helix</keyword>
<proteinExistence type="predicted"/>
<protein>
    <submittedName>
        <fullName evidence="3">Uncharacterized protein</fullName>
    </submittedName>
</protein>
<comment type="caution">
    <text evidence="3">The sequence shown here is derived from an EMBL/GenBank/DDBJ whole genome shotgun (WGS) entry which is preliminary data.</text>
</comment>
<accession>A0A9W9XVY4</accession>
<organism evidence="3 4">
    <name type="scientific">Penicillium fimorum</name>
    <dbReference type="NCBI Taxonomy" id="1882269"/>
    <lineage>
        <taxon>Eukaryota</taxon>
        <taxon>Fungi</taxon>
        <taxon>Dikarya</taxon>
        <taxon>Ascomycota</taxon>
        <taxon>Pezizomycotina</taxon>
        <taxon>Eurotiomycetes</taxon>
        <taxon>Eurotiomycetidae</taxon>
        <taxon>Eurotiales</taxon>
        <taxon>Aspergillaceae</taxon>
        <taxon>Penicillium</taxon>
    </lineage>
</organism>
<dbReference type="Proteomes" id="UP001149954">
    <property type="component" value="Unassembled WGS sequence"/>
</dbReference>
<feature type="compositionally biased region" description="Polar residues" evidence="1">
    <location>
        <begin position="141"/>
        <end position="150"/>
    </location>
</feature>
<keyword evidence="4" id="KW-1185">Reference proteome</keyword>
<keyword evidence="2" id="KW-0812">Transmembrane</keyword>
<evidence type="ECO:0000313" key="3">
    <source>
        <dbReference type="EMBL" id="KAJ5504194.1"/>
    </source>
</evidence>
<dbReference type="OrthoDB" id="2896006at2759"/>
<evidence type="ECO:0000313" key="4">
    <source>
        <dbReference type="Proteomes" id="UP001149954"/>
    </source>
</evidence>
<name>A0A9W9XVY4_9EURO</name>
<evidence type="ECO:0000256" key="1">
    <source>
        <dbReference type="SAM" id="MobiDB-lite"/>
    </source>
</evidence>
<reference evidence="3" key="1">
    <citation type="submission" date="2022-12" db="EMBL/GenBank/DDBJ databases">
        <authorList>
            <person name="Petersen C."/>
        </authorList>
    </citation>
    <scope>NUCLEOTIDE SEQUENCE</scope>
    <source>
        <strain evidence="3">IBT 29495</strain>
    </source>
</reference>
<sequence>MSEVQGLMQGATISPEELPISTSRCAGTEIFAVIIMLALRLFGLLPASITLILTEASLLPGKFETIIPSPTKKRGSTIVELLGGGKPPMGLAAFRSALKSLSVPQFLWLIELHLKKAQIKDKNECDVWVDGVAGTAARPTSPDNNSTSANAEPETIVPRQQSRPSTSPPGQEAHTRANGVVYKP</sequence>
<evidence type="ECO:0000256" key="2">
    <source>
        <dbReference type="SAM" id="Phobius"/>
    </source>
</evidence>
<feature type="region of interest" description="Disordered" evidence="1">
    <location>
        <begin position="134"/>
        <end position="184"/>
    </location>
</feature>
<feature type="transmembrane region" description="Helical" evidence="2">
    <location>
        <begin position="30"/>
        <end position="53"/>
    </location>
</feature>